<organism evidence="14 15">
    <name type="scientific">Streptomyces xinghaiensis</name>
    <dbReference type="NCBI Taxonomy" id="1038928"/>
    <lineage>
        <taxon>Bacteria</taxon>
        <taxon>Bacillati</taxon>
        <taxon>Actinomycetota</taxon>
        <taxon>Actinomycetes</taxon>
        <taxon>Kitasatosporales</taxon>
        <taxon>Streptomycetaceae</taxon>
        <taxon>Streptomyces</taxon>
    </lineage>
</organism>
<evidence type="ECO:0000256" key="13">
    <source>
        <dbReference type="SAM" id="Phobius"/>
    </source>
</evidence>
<evidence type="ECO:0000256" key="9">
    <source>
        <dbReference type="ARBA" id="ARBA00023136"/>
    </source>
</evidence>
<keyword evidence="7" id="KW-1278">Translocase</keyword>
<evidence type="ECO:0000256" key="11">
    <source>
        <dbReference type="ARBA" id="ARBA00031401"/>
    </source>
</evidence>
<accession>A0A420UZ47</accession>
<reference evidence="14 15" key="1">
    <citation type="journal article" date="2014" name="Genome Announc.">
        <title>Draft Genome Sequence of Streptomyces fradiae ATCC 19609, a Strain Highly Sensitive to Antibiotics.</title>
        <authorList>
            <person name="Bekker O.B."/>
            <person name="Klimina K.M."/>
            <person name="Vatlin A.A."/>
            <person name="Zakharevich N.V."/>
            <person name="Kasianov A.S."/>
            <person name="Danilenko V.N."/>
        </authorList>
    </citation>
    <scope>NUCLEOTIDE SEQUENCE [LARGE SCALE GENOMIC DNA]</scope>
    <source>
        <strain evidence="14 15">ATCC 19609</strain>
    </source>
</reference>
<dbReference type="GO" id="GO:0004129">
    <property type="term" value="F:cytochrome-c oxidase activity"/>
    <property type="evidence" value="ECO:0007669"/>
    <property type="project" value="UniProtKB-EC"/>
</dbReference>
<dbReference type="AlphaFoldDB" id="A0A420UZ47"/>
<evidence type="ECO:0000256" key="3">
    <source>
        <dbReference type="ARBA" id="ARBA00006870"/>
    </source>
</evidence>
<name>A0A420UZ47_9ACTN</name>
<evidence type="ECO:0000256" key="5">
    <source>
        <dbReference type="ARBA" id="ARBA00022475"/>
    </source>
</evidence>
<sequence>MKAEALVFTGVAAFFGVVTTVYVVWGSVEPAGTAVLTLSFVMSALVSLFLWIQYRQRGPRPQDRRQAAVQEAAGPLAFFSPRSYYPVLTAAGAALLGVGVVYGLWLFLVGVGVLIPGIAGFVFQHGDR</sequence>
<gene>
    <name evidence="14" type="ORF">SFRA_022240</name>
</gene>
<feature type="transmembrane region" description="Helical" evidence="13">
    <location>
        <begin position="5"/>
        <end position="25"/>
    </location>
</feature>
<evidence type="ECO:0000256" key="12">
    <source>
        <dbReference type="ARBA" id="ARBA00047816"/>
    </source>
</evidence>
<keyword evidence="9 13" id="KW-0472">Membrane</keyword>
<comment type="function">
    <text evidence="1">Part of cytochrome c oxidase, its function is unknown.</text>
</comment>
<protein>
    <recommendedName>
        <fullName evidence="4">cytochrome-c oxidase</fullName>
        <ecNumber evidence="4">7.1.1.9</ecNumber>
    </recommendedName>
    <alternativeName>
        <fullName evidence="11">Cytochrome aa3 subunit 4</fullName>
    </alternativeName>
    <alternativeName>
        <fullName evidence="10">Cytochrome c oxidase polypeptide IV</fullName>
    </alternativeName>
</protein>
<keyword evidence="8 13" id="KW-1133">Transmembrane helix</keyword>
<keyword evidence="6 13" id="KW-0812">Transmembrane</keyword>
<keyword evidence="15" id="KW-1185">Reference proteome</keyword>
<keyword evidence="5" id="KW-1003">Cell membrane</keyword>
<evidence type="ECO:0000256" key="1">
    <source>
        <dbReference type="ARBA" id="ARBA00002536"/>
    </source>
</evidence>
<proteinExistence type="inferred from homology"/>
<evidence type="ECO:0000256" key="8">
    <source>
        <dbReference type="ARBA" id="ARBA00022989"/>
    </source>
</evidence>
<evidence type="ECO:0000256" key="4">
    <source>
        <dbReference type="ARBA" id="ARBA00012949"/>
    </source>
</evidence>
<dbReference type="EMBL" id="JNAD02000011">
    <property type="protein sequence ID" value="RKM93226.1"/>
    <property type="molecule type" value="Genomic_DNA"/>
</dbReference>
<comment type="catalytic activity">
    <reaction evidence="12">
        <text>4 Fe(II)-[cytochrome c] + O2 + 8 H(+)(in) = 4 Fe(III)-[cytochrome c] + 2 H2O + 4 H(+)(out)</text>
        <dbReference type="Rhea" id="RHEA:11436"/>
        <dbReference type="Rhea" id="RHEA-COMP:10350"/>
        <dbReference type="Rhea" id="RHEA-COMP:14399"/>
        <dbReference type="ChEBI" id="CHEBI:15377"/>
        <dbReference type="ChEBI" id="CHEBI:15378"/>
        <dbReference type="ChEBI" id="CHEBI:15379"/>
        <dbReference type="ChEBI" id="CHEBI:29033"/>
        <dbReference type="ChEBI" id="CHEBI:29034"/>
        <dbReference type="EC" id="7.1.1.9"/>
    </reaction>
</comment>
<comment type="caution">
    <text evidence="14">The sequence shown here is derived from an EMBL/GenBank/DDBJ whole genome shotgun (WGS) entry which is preliminary data.</text>
</comment>
<comment type="similarity">
    <text evidence="3">Belongs to the cytochrome c oxidase bacterial subunit CtaF family.</text>
</comment>
<evidence type="ECO:0000256" key="2">
    <source>
        <dbReference type="ARBA" id="ARBA00004651"/>
    </source>
</evidence>
<dbReference type="Pfam" id="PF12270">
    <property type="entry name" value="Cyt_c_ox_IV"/>
    <property type="match status" value="1"/>
</dbReference>
<dbReference type="GO" id="GO:0022900">
    <property type="term" value="P:electron transport chain"/>
    <property type="evidence" value="ECO:0007669"/>
    <property type="project" value="InterPro"/>
</dbReference>
<dbReference type="PIRSF" id="PIRSF017385">
    <property type="entry name" value="CtaF"/>
    <property type="match status" value="1"/>
</dbReference>
<comment type="subcellular location">
    <subcellularLocation>
        <location evidence="2">Cell membrane</location>
        <topology evidence="2">Multi-pass membrane protein</topology>
    </subcellularLocation>
</comment>
<dbReference type="RefSeq" id="WP_043468230.1">
    <property type="nucleotide sequence ID" value="NZ_CP134822.1"/>
</dbReference>
<evidence type="ECO:0000256" key="6">
    <source>
        <dbReference type="ARBA" id="ARBA00022692"/>
    </source>
</evidence>
<evidence type="ECO:0000313" key="15">
    <source>
        <dbReference type="Proteomes" id="UP000028058"/>
    </source>
</evidence>
<dbReference type="GO" id="GO:0005886">
    <property type="term" value="C:plasma membrane"/>
    <property type="evidence" value="ECO:0007669"/>
    <property type="project" value="UniProtKB-SubCell"/>
</dbReference>
<feature type="transmembrane region" description="Helical" evidence="13">
    <location>
        <begin position="73"/>
        <end position="96"/>
    </location>
</feature>
<evidence type="ECO:0000313" key="14">
    <source>
        <dbReference type="EMBL" id="RKM93226.1"/>
    </source>
</evidence>
<dbReference type="Proteomes" id="UP000028058">
    <property type="component" value="Unassembled WGS sequence"/>
</dbReference>
<feature type="transmembrane region" description="Helical" evidence="13">
    <location>
        <begin position="102"/>
        <end position="123"/>
    </location>
</feature>
<feature type="transmembrane region" description="Helical" evidence="13">
    <location>
        <begin position="31"/>
        <end position="52"/>
    </location>
</feature>
<dbReference type="InterPro" id="IPR021050">
    <property type="entry name" value="Cyt_c_oxidase_su4_actinobac"/>
</dbReference>
<dbReference type="EC" id="7.1.1.9" evidence="4"/>
<evidence type="ECO:0000256" key="7">
    <source>
        <dbReference type="ARBA" id="ARBA00022967"/>
    </source>
</evidence>
<evidence type="ECO:0000256" key="10">
    <source>
        <dbReference type="ARBA" id="ARBA00031366"/>
    </source>
</evidence>